<name>A0A1G7FZV8_9GAMM</name>
<keyword evidence="4" id="KW-1185">Reference proteome</keyword>
<evidence type="ECO:0000313" key="4">
    <source>
        <dbReference type="Proteomes" id="UP001278050"/>
    </source>
</evidence>
<evidence type="ECO:0000313" key="3">
    <source>
        <dbReference type="Proteomes" id="UP000182413"/>
    </source>
</evidence>
<dbReference type="RefSeq" id="WP_074679062.1">
    <property type="nucleotide sequence ID" value="NZ_CBCSET010000004.1"/>
</dbReference>
<protein>
    <submittedName>
        <fullName evidence="2">Uncharacterized protein</fullName>
    </submittedName>
</protein>
<evidence type="ECO:0000313" key="2">
    <source>
        <dbReference type="EMBL" id="SDE81305.1"/>
    </source>
</evidence>
<dbReference type="EMBL" id="FNAE01000004">
    <property type="protein sequence ID" value="SDE81305.1"/>
    <property type="molecule type" value="Genomic_DNA"/>
</dbReference>
<dbReference type="EMBL" id="JAWXXP010000001">
    <property type="protein sequence ID" value="MDX5994012.1"/>
    <property type="molecule type" value="Genomic_DNA"/>
</dbReference>
<proteinExistence type="predicted"/>
<organism evidence="2 3">
    <name type="scientific">Ectopseudomonas alcaliphila</name>
    <dbReference type="NCBI Taxonomy" id="101564"/>
    <lineage>
        <taxon>Bacteria</taxon>
        <taxon>Pseudomonadati</taxon>
        <taxon>Pseudomonadota</taxon>
        <taxon>Gammaproteobacteria</taxon>
        <taxon>Pseudomonadales</taxon>
        <taxon>Pseudomonadaceae</taxon>
        <taxon>Ectopseudomonas</taxon>
    </lineage>
</organism>
<dbReference type="Proteomes" id="UP001278050">
    <property type="component" value="Unassembled WGS sequence"/>
</dbReference>
<dbReference type="OrthoDB" id="6970012at2"/>
<sequence length="101" mass="10477">MNRQCLICDSSAVLTRDAAKGLPLLVGLLDGAIKGAQRPHEGNGHTDLLSGLAAVAPASPEARKAAEDVVRFHFAGFDCLCLRCGALFDETGESKEGLSPG</sequence>
<dbReference type="Proteomes" id="UP000182413">
    <property type="component" value="Unassembled WGS sequence"/>
</dbReference>
<accession>A0A1G7FZV8</accession>
<gene>
    <name evidence="2" type="ORF">SAMN05216575_10465</name>
    <name evidence="1" type="ORF">SIM71_18275</name>
</gene>
<reference evidence="2 3" key="1">
    <citation type="submission" date="2016-10" db="EMBL/GenBank/DDBJ databases">
        <authorList>
            <person name="de Groot N.N."/>
        </authorList>
    </citation>
    <scope>NUCLEOTIDE SEQUENCE [LARGE SCALE GENOMIC DNA]</scope>
    <source>
        <strain evidence="2 3">JCM 10630</strain>
    </source>
</reference>
<reference evidence="1 4" key="2">
    <citation type="submission" date="2023-11" db="EMBL/GenBank/DDBJ databases">
        <title>MicrobeMod: A computational toolkit for identifying prokaryotic methylation and restriction-modification with nanopore sequencing.</title>
        <authorList>
            <person name="Crits-Christoph A."/>
            <person name="Kang S.C."/>
            <person name="Lee H."/>
            <person name="Ostrov N."/>
        </authorList>
    </citation>
    <scope>NUCLEOTIDE SEQUENCE [LARGE SCALE GENOMIC DNA]</scope>
    <source>
        <strain evidence="1 4">ATCC BAA-571</strain>
    </source>
</reference>
<evidence type="ECO:0000313" key="1">
    <source>
        <dbReference type="EMBL" id="MDX5994012.1"/>
    </source>
</evidence>
<dbReference type="AlphaFoldDB" id="A0A1G7FZV8"/>